<dbReference type="InterPro" id="IPR036901">
    <property type="entry name" value="Asp/Orn_carbamoylTrfase_sf"/>
</dbReference>
<reference evidence="10" key="1">
    <citation type="journal article" date="2021" name="PeerJ">
        <title>Extensive microbial diversity within the chicken gut microbiome revealed by metagenomics and culture.</title>
        <authorList>
            <person name="Gilroy R."/>
            <person name="Ravi A."/>
            <person name="Getino M."/>
            <person name="Pursley I."/>
            <person name="Horton D.L."/>
            <person name="Alikhan N.F."/>
            <person name="Baker D."/>
            <person name="Gharbi K."/>
            <person name="Hall N."/>
            <person name="Watson M."/>
            <person name="Adriaenssens E.M."/>
            <person name="Foster-Nyarko E."/>
            <person name="Jarju S."/>
            <person name="Secka A."/>
            <person name="Antonio M."/>
            <person name="Oren A."/>
            <person name="Chaudhuri R.R."/>
            <person name="La Ragione R."/>
            <person name="Hildebrand F."/>
            <person name="Pallen M.J."/>
        </authorList>
    </citation>
    <scope>NUCLEOTIDE SEQUENCE</scope>
    <source>
        <strain evidence="10">CHK196-3914</strain>
    </source>
</reference>
<dbReference type="Gene3D" id="3.40.50.1370">
    <property type="entry name" value="Aspartate/ornithine carbamoyltransferase"/>
    <property type="match status" value="2"/>
</dbReference>
<dbReference type="PANTHER" id="PTHR45753">
    <property type="entry name" value="ORNITHINE CARBAMOYLTRANSFERASE, MITOCHONDRIAL"/>
    <property type="match status" value="1"/>
</dbReference>
<sequence length="697" mass="79219">MKLLLDLTKEYGLVLDGGGARGAYQIGAWKALREAGVHINAVAGTSVGALNGALICMGDLEKAEKIWSEMTFSRVMDVDDAWMERLFQGEQRLADILPEIRRILAEGGVDVTPLRRLIHETVDEKKIRESGIEFCMTTFSLSEFRKLELSISDIPEGRLEDFLLASAYLIGFRNEKLEGRRYLDGGLADNVPVAPLVERGYKDIIEIRIYGPGREPRVKLPEDAEIYRIGPRVRLGSILEFDGRRSRQNMKIGYYDAKRMLYGLEGIIYYIDQEYSDEWYERRMRDVSELEKAELAFRLKIAPGYTDKEIYLAVLEASAKQLQVPKYCIYTVDELRKLVQERYEILADSLELPGFIHTFTDIERNRAMNLKGRNFLTLKDFTPEEITYLIDLAADLKEKKKNGVPVDHYKGKNIALLFEKDSTRTRCAFEVAAHDMGMGTTYLGPTGSQMGKKESIEDTARVLGRMFDGIEYRGFGQEIVEELAQYAGVPVWNGLTNEYHPTQMLADMLTIRENFGKLKGLKLVYMGDARYNMGNSLMVACSKLGLDFVACTTKDYFPNEELVETCRGYAAESGATITLTEDVKEGTKDADVIYTDVWVSMGEPDEVWEKRIRELSPYKVTKEVMENAKDTAIFLHCLPAFHDLKTKIGKEMGERFGILDMEVTDEVFESEQSKVFDEAENRMHTIKAVMVATLGEF</sequence>
<dbReference type="InterPro" id="IPR006130">
    <property type="entry name" value="Asp/Orn_carbamoylTrfase"/>
</dbReference>
<feature type="binding site" evidence="6">
    <location>
        <position position="596"/>
    </location>
    <ligand>
        <name>L-ornithine</name>
        <dbReference type="ChEBI" id="CHEBI:46911"/>
    </ligand>
</feature>
<dbReference type="NCBIfam" id="NF001986">
    <property type="entry name" value="PRK00779.1"/>
    <property type="match status" value="1"/>
</dbReference>
<dbReference type="PROSITE" id="PS51635">
    <property type="entry name" value="PNPLA"/>
    <property type="match status" value="1"/>
</dbReference>
<dbReference type="InterPro" id="IPR024904">
    <property type="entry name" value="OTCase_ArgI"/>
</dbReference>
<dbReference type="GO" id="GO:0016597">
    <property type="term" value="F:amino acid binding"/>
    <property type="evidence" value="ECO:0007669"/>
    <property type="project" value="InterPro"/>
</dbReference>
<evidence type="ECO:0000259" key="9">
    <source>
        <dbReference type="PROSITE" id="PS51635"/>
    </source>
</evidence>
<evidence type="ECO:0000256" key="8">
    <source>
        <dbReference type="PROSITE-ProRule" id="PRU01161"/>
    </source>
</evidence>
<evidence type="ECO:0000313" key="11">
    <source>
        <dbReference type="Proteomes" id="UP000824116"/>
    </source>
</evidence>
<reference evidence="10" key="2">
    <citation type="submission" date="2021-04" db="EMBL/GenBank/DDBJ databases">
        <authorList>
            <person name="Gilroy R."/>
        </authorList>
    </citation>
    <scope>NUCLEOTIDE SEQUENCE</scope>
    <source>
        <strain evidence="10">CHK196-3914</strain>
    </source>
</reference>
<comment type="caution">
    <text evidence="10">The sequence shown here is derived from an EMBL/GenBank/DDBJ whole genome shotgun (WGS) entry which is preliminary data.</text>
</comment>
<protein>
    <recommendedName>
        <fullName evidence="6 7">Ornithine carbamoyltransferase</fullName>
        <shortName evidence="6">OTCase</shortName>
        <ecNumber evidence="6 7">2.1.3.3</ecNumber>
    </recommendedName>
</protein>
<dbReference type="CDD" id="cd07209">
    <property type="entry name" value="Pat_hypo_Ecoli_Z1214_like"/>
    <property type="match status" value="1"/>
</dbReference>
<dbReference type="GO" id="GO:0042450">
    <property type="term" value="P:L-arginine biosynthetic process via ornithine"/>
    <property type="evidence" value="ECO:0007669"/>
    <property type="project" value="UniProtKB-UniRule"/>
</dbReference>
<dbReference type="Gene3D" id="3.40.1090.10">
    <property type="entry name" value="Cytosolic phospholipase A2 catalytic domain"/>
    <property type="match status" value="1"/>
</dbReference>
<dbReference type="InterPro" id="IPR002292">
    <property type="entry name" value="Orn/put_carbamltrans"/>
</dbReference>
<comment type="catalytic activity">
    <reaction evidence="5 6">
        <text>carbamoyl phosphate + L-ornithine = L-citrulline + phosphate + H(+)</text>
        <dbReference type="Rhea" id="RHEA:19513"/>
        <dbReference type="ChEBI" id="CHEBI:15378"/>
        <dbReference type="ChEBI" id="CHEBI:43474"/>
        <dbReference type="ChEBI" id="CHEBI:46911"/>
        <dbReference type="ChEBI" id="CHEBI:57743"/>
        <dbReference type="ChEBI" id="CHEBI:58228"/>
        <dbReference type="EC" id="2.1.3.3"/>
    </reaction>
</comment>
<evidence type="ECO:0000256" key="5">
    <source>
        <dbReference type="ARBA" id="ARBA00048772"/>
    </source>
</evidence>
<dbReference type="GO" id="GO:0005737">
    <property type="term" value="C:cytoplasm"/>
    <property type="evidence" value="ECO:0007669"/>
    <property type="project" value="UniProtKB-SubCell"/>
</dbReference>
<feature type="binding site" evidence="6">
    <location>
        <begin position="500"/>
        <end position="503"/>
    </location>
    <ligand>
        <name>carbamoyl phosphate</name>
        <dbReference type="ChEBI" id="CHEBI:58228"/>
    </ligand>
</feature>
<feature type="short sequence motif" description="GXGXXG" evidence="8">
    <location>
        <begin position="17"/>
        <end position="22"/>
    </location>
</feature>
<dbReference type="NCBIfam" id="NF003286">
    <property type="entry name" value="PRK04284.1"/>
    <property type="match status" value="1"/>
</dbReference>
<dbReference type="SUPFAM" id="SSF53671">
    <property type="entry name" value="Aspartate/ornithine carbamoyltransferase"/>
    <property type="match status" value="1"/>
</dbReference>
<feature type="binding site" evidence="6">
    <location>
        <begin position="422"/>
        <end position="425"/>
    </location>
    <ligand>
        <name>carbamoyl phosphate</name>
        <dbReference type="ChEBI" id="CHEBI:58228"/>
    </ligand>
</feature>
<dbReference type="AlphaFoldDB" id="A0A9D2GBE0"/>
<feature type="binding site" evidence="6">
    <location>
        <position position="682"/>
    </location>
    <ligand>
        <name>carbamoyl phosphate</name>
        <dbReference type="ChEBI" id="CHEBI:58228"/>
    </ligand>
</feature>
<dbReference type="NCBIfam" id="TIGR00658">
    <property type="entry name" value="orni_carb_tr"/>
    <property type="match status" value="1"/>
</dbReference>
<dbReference type="GO" id="GO:0019240">
    <property type="term" value="P:citrulline biosynthetic process"/>
    <property type="evidence" value="ECO:0007669"/>
    <property type="project" value="TreeGrafter"/>
</dbReference>
<dbReference type="PRINTS" id="PR00100">
    <property type="entry name" value="AOTCASE"/>
</dbReference>
<keyword evidence="3 6" id="KW-0808">Transferase</keyword>
<feature type="active site" description="Nucleophile" evidence="8">
    <location>
        <position position="46"/>
    </location>
</feature>
<feature type="binding site" evidence="6">
    <location>
        <begin position="600"/>
        <end position="601"/>
    </location>
    <ligand>
        <name>L-ornithine</name>
        <dbReference type="ChEBI" id="CHEBI:46911"/>
    </ligand>
</feature>
<evidence type="ECO:0000256" key="2">
    <source>
        <dbReference type="ARBA" id="ARBA00007805"/>
    </source>
</evidence>
<keyword evidence="8" id="KW-0442">Lipid degradation</keyword>
<feature type="short sequence motif" description="GXSXG" evidence="8">
    <location>
        <begin position="44"/>
        <end position="48"/>
    </location>
</feature>
<dbReference type="Pfam" id="PF00185">
    <property type="entry name" value="OTCace"/>
    <property type="match status" value="1"/>
</dbReference>
<feature type="short sequence motif" description="DGA/G" evidence="8">
    <location>
        <begin position="184"/>
        <end position="186"/>
    </location>
</feature>
<dbReference type="Pfam" id="PF01734">
    <property type="entry name" value="Patatin"/>
    <property type="match status" value="1"/>
</dbReference>
<dbReference type="PANTHER" id="PTHR45753:SF2">
    <property type="entry name" value="ORNITHINE CARBAMOYLTRANSFERASE"/>
    <property type="match status" value="1"/>
</dbReference>
<feature type="binding site" evidence="6">
    <location>
        <position position="473"/>
    </location>
    <ligand>
        <name>carbamoyl phosphate</name>
        <dbReference type="ChEBI" id="CHEBI:58228"/>
    </ligand>
</feature>
<dbReference type="GO" id="GO:0016787">
    <property type="term" value="F:hydrolase activity"/>
    <property type="evidence" value="ECO:0007669"/>
    <property type="project" value="UniProtKB-UniRule"/>
</dbReference>
<dbReference type="EC" id="2.1.3.3" evidence="6 7"/>
<dbReference type="InterPro" id="IPR006132">
    <property type="entry name" value="Asp/Orn_carbamoyltranf_P-bd"/>
</dbReference>
<dbReference type="InterPro" id="IPR006131">
    <property type="entry name" value="Asp_carbamoyltransf_Asp/Orn-bd"/>
</dbReference>
<gene>
    <name evidence="10" type="primary">argF</name>
    <name evidence="10" type="ORF">H9723_10415</name>
</gene>
<keyword evidence="6" id="KW-0963">Cytoplasm</keyword>
<dbReference type="GO" id="GO:0004585">
    <property type="term" value="F:ornithine carbamoyltransferase activity"/>
    <property type="evidence" value="ECO:0007669"/>
    <property type="project" value="UniProtKB-UniRule"/>
</dbReference>
<evidence type="ECO:0000313" key="10">
    <source>
        <dbReference type="EMBL" id="HIZ75631.1"/>
    </source>
</evidence>
<proteinExistence type="inferred from homology"/>
<dbReference type="InterPro" id="IPR016035">
    <property type="entry name" value="Acyl_Trfase/lysoPLipase"/>
</dbReference>
<dbReference type="Proteomes" id="UP000824116">
    <property type="component" value="Unassembled WGS sequence"/>
</dbReference>
<dbReference type="PRINTS" id="PR00102">
    <property type="entry name" value="OTCASE"/>
</dbReference>
<keyword evidence="4 8" id="KW-0443">Lipid metabolism</keyword>
<evidence type="ECO:0000256" key="1">
    <source>
        <dbReference type="ARBA" id="ARBA00003822"/>
    </source>
</evidence>
<evidence type="ECO:0000256" key="4">
    <source>
        <dbReference type="ARBA" id="ARBA00023098"/>
    </source>
</evidence>
<organism evidence="10 11">
    <name type="scientific">Candidatus Mediterraneibacter stercoravium</name>
    <dbReference type="NCBI Taxonomy" id="2838685"/>
    <lineage>
        <taxon>Bacteria</taxon>
        <taxon>Bacillati</taxon>
        <taxon>Bacillota</taxon>
        <taxon>Clostridia</taxon>
        <taxon>Lachnospirales</taxon>
        <taxon>Lachnospiraceae</taxon>
        <taxon>Mediterraneibacter</taxon>
    </lineage>
</organism>
<dbReference type="FunFam" id="3.40.50.1370:FF:000008">
    <property type="entry name" value="Ornithine carbamoyltransferase"/>
    <property type="match status" value="1"/>
</dbReference>
<name>A0A9D2GBE0_9FIRM</name>
<dbReference type="PROSITE" id="PS00097">
    <property type="entry name" value="CARBAMOYLTRANSFERASE"/>
    <property type="match status" value="1"/>
</dbReference>
<dbReference type="InterPro" id="IPR002641">
    <property type="entry name" value="PNPLA_dom"/>
</dbReference>
<dbReference type="Pfam" id="PF02729">
    <property type="entry name" value="OTCace_N"/>
    <property type="match status" value="1"/>
</dbReference>
<feature type="active site" description="Proton acceptor" evidence="8">
    <location>
        <position position="184"/>
    </location>
</feature>
<evidence type="ECO:0000256" key="3">
    <source>
        <dbReference type="ARBA" id="ARBA00022679"/>
    </source>
</evidence>
<comment type="function">
    <text evidence="1">Reversibly catalyzes the transfer of the carbamoyl group from carbamoyl phosphate (CP) to the N(epsilon) atom of ornithine (ORN) to produce L-citrulline.</text>
</comment>
<dbReference type="EMBL" id="DXAY01000246">
    <property type="protein sequence ID" value="HIZ75631.1"/>
    <property type="molecule type" value="Genomic_DNA"/>
</dbReference>
<feature type="binding site" evidence="6">
    <location>
        <position position="532"/>
    </location>
    <ligand>
        <name>L-ornithine</name>
        <dbReference type="ChEBI" id="CHEBI:46911"/>
    </ligand>
</feature>
<dbReference type="SUPFAM" id="SSF52151">
    <property type="entry name" value="FabD/lysophospholipase-like"/>
    <property type="match status" value="1"/>
</dbReference>
<comment type="similarity">
    <text evidence="2 6">Belongs to the aspartate/ornithine carbamoyltransferase superfamily. OTCase family.</text>
</comment>
<evidence type="ECO:0000256" key="7">
    <source>
        <dbReference type="NCBIfam" id="TIGR00658"/>
    </source>
</evidence>
<dbReference type="HAMAP" id="MF_01109">
    <property type="entry name" value="OTCase"/>
    <property type="match status" value="1"/>
</dbReference>
<comment type="subcellular location">
    <subcellularLocation>
        <location evidence="6">Cytoplasm</location>
    </subcellularLocation>
</comment>
<keyword evidence="8" id="KW-0378">Hydrolase</keyword>
<feature type="binding site" evidence="6">
    <location>
        <position position="449"/>
    </location>
    <ligand>
        <name>carbamoyl phosphate</name>
        <dbReference type="ChEBI" id="CHEBI:58228"/>
    </ligand>
</feature>
<feature type="binding site" evidence="6">
    <location>
        <begin position="637"/>
        <end position="638"/>
    </location>
    <ligand>
        <name>carbamoyl phosphate</name>
        <dbReference type="ChEBI" id="CHEBI:58228"/>
    </ligand>
</feature>
<dbReference type="GO" id="GO:0016042">
    <property type="term" value="P:lipid catabolic process"/>
    <property type="evidence" value="ECO:0007669"/>
    <property type="project" value="UniProtKB-UniRule"/>
</dbReference>
<accession>A0A9D2GBE0</accession>
<feature type="domain" description="PNPLA" evidence="9">
    <location>
        <begin position="13"/>
        <end position="197"/>
    </location>
</feature>
<evidence type="ECO:0000256" key="6">
    <source>
        <dbReference type="HAMAP-Rule" id="MF_01109"/>
    </source>
</evidence>